<dbReference type="HOGENOM" id="CLU_147805_1_0_2"/>
<dbReference type="InterPro" id="IPR000440">
    <property type="entry name" value="NADH_UbQ/plastoQ_OxRdtase_su3"/>
</dbReference>
<dbReference type="STRING" id="384616.Pisl_0329"/>
<evidence type="ECO:0000256" key="6">
    <source>
        <dbReference type="ARBA" id="ARBA00023136"/>
    </source>
</evidence>
<keyword evidence="5 7" id="KW-1133">Transmembrane helix</keyword>
<dbReference type="OrthoDB" id="51573at2157"/>
<organism evidence="8 9">
    <name type="scientific">Pyrobaculum islandicum (strain DSM 4184 / JCM 9189 / GEO3)</name>
    <dbReference type="NCBI Taxonomy" id="384616"/>
    <lineage>
        <taxon>Archaea</taxon>
        <taxon>Thermoproteota</taxon>
        <taxon>Thermoprotei</taxon>
        <taxon>Thermoproteales</taxon>
        <taxon>Thermoproteaceae</taxon>
        <taxon>Pyrobaculum</taxon>
    </lineage>
</organism>
<gene>
    <name evidence="8" type="ordered locus">Pisl_0329</name>
</gene>
<feature type="transmembrane region" description="Helical" evidence="7">
    <location>
        <begin position="84"/>
        <end position="105"/>
    </location>
</feature>
<name>A1RRC5_PYRIL</name>
<evidence type="ECO:0000256" key="1">
    <source>
        <dbReference type="ARBA" id="ARBA00004370"/>
    </source>
</evidence>
<keyword evidence="9" id="KW-1185">Reference proteome</keyword>
<reference evidence="8" key="1">
    <citation type="submission" date="2006-12" db="EMBL/GenBank/DDBJ databases">
        <title>Complete sequence of Pyrobaculum islandicum DSM 4184.</title>
        <authorList>
            <person name="Copeland A."/>
            <person name="Lucas S."/>
            <person name="Lapidus A."/>
            <person name="Barry K."/>
            <person name="Detter J.C."/>
            <person name="Glavina del Rio T."/>
            <person name="Dalin E."/>
            <person name="Tice H."/>
            <person name="Pitluck S."/>
            <person name="Meincke L."/>
            <person name="Brettin T."/>
            <person name="Bruce D."/>
            <person name="Han C."/>
            <person name="Tapia R."/>
            <person name="Gilna P."/>
            <person name="Schmutz J."/>
            <person name="Larimer F."/>
            <person name="Land M."/>
            <person name="Hauser L."/>
            <person name="Kyrpides N."/>
            <person name="Mikhailova N."/>
            <person name="Cozen A.E."/>
            <person name="Fitz-Gibbon S.T."/>
            <person name="House C.H."/>
            <person name="Saltikov C."/>
            <person name="Lowe T."/>
            <person name="Richardson P."/>
        </authorList>
    </citation>
    <scope>NUCLEOTIDE SEQUENCE [LARGE SCALE GENOMIC DNA]</scope>
    <source>
        <strain evidence="8">DSM 4184</strain>
    </source>
</reference>
<keyword evidence="3" id="KW-0813">Transport</keyword>
<comment type="similarity">
    <text evidence="2">Belongs to the complex I subunit 3 family.</text>
</comment>
<protein>
    <submittedName>
        <fullName evidence="8">NADH dehydrogenase subunit A</fullName>
        <ecNumber evidence="8">1.6.5.3</ecNumber>
    </submittedName>
</protein>
<feature type="transmembrane region" description="Helical" evidence="7">
    <location>
        <begin position="56"/>
        <end position="78"/>
    </location>
</feature>
<keyword evidence="6 7" id="KW-0472">Membrane</keyword>
<dbReference type="GO" id="GO:0016491">
    <property type="term" value="F:oxidoreductase activity"/>
    <property type="evidence" value="ECO:0007669"/>
    <property type="project" value="UniProtKB-KW"/>
</dbReference>
<dbReference type="GO" id="GO:0008137">
    <property type="term" value="F:NADH dehydrogenase (ubiquinone) activity"/>
    <property type="evidence" value="ECO:0007669"/>
    <property type="project" value="InterPro"/>
</dbReference>
<dbReference type="Proteomes" id="UP000002595">
    <property type="component" value="Chromosome"/>
</dbReference>
<evidence type="ECO:0000313" key="9">
    <source>
        <dbReference type="Proteomes" id="UP000002595"/>
    </source>
</evidence>
<evidence type="ECO:0000256" key="3">
    <source>
        <dbReference type="ARBA" id="ARBA00022448"/>
    </source>
</evidence>
<comment type="subcellular location">
    <subcellularLocation>
        <location evidence="1">Membrane</location>
    </subcellularLocation>
</comment>
<dbReference type="eggNOG" id="arCOG01557">
    <property type="taxonomic scope" value="Archaea"/>
</dbReference>
<dbReference type="Pfam" id="PF00507">
    <property type="entry name" value="Oxidored_q4"/>
    <property type="match status" value="1"/>
</dbReference>
<dbReference type="Gene3D" id="1.20.58.1610">
    <property type="entry name" value="NADH:ubiquinone/plastoquinone oxidoreductase, chain 3"/>
    <property type="match status" value="1"/>
</dbReference>
<dbReference type="GO" id="GO:0016020">
    <property type="term" value="C:membrane"/>
    <property type="evidence" value="ECO:0007669"/>
    <property type="project" value="UniProtKB-SubCell"/>
</dbReference>
<keyword evidence="8" id="KW-0560">Oxidoreductase</keyword>
<accession>A1RRC5</accession>
<proteinExistence type="inferred from homology"/>
<dbReference type="RefSeq" id="WP_011762084.1">
    <property type="nucleotide sequence ID" value="NC_008701.1"/>
</dbReference>
<evidence type="ECO:0000313" key="8">
    <source>
        <dbReference type="EMBL" id="ABL87507.1"/>
    </source>
</evidence>
<sequence>MVALVLFILLFITLLTALVAISYFLAPRRPSEVKQRRFEAGGPPYGTIQRRLVMQYIGYIYLVTTVEATLGLAIVAVLTNENMLPLSLSLALLMAILAAIVARYLKILADVRKWS</sequence>
<dbReference type="AlphaFoldDB" id="A1RRC5"/>
<evidence type="ECO:0000256" key="2">
    <source>
        <dbReference type="ARBA" id="ARBA00008472"/>
    </source>
</evidence>
<dbReference type="GeneID" id="4617279"/>
<evidence type="ECO:0000256" key="4">
    <source>
        <dbReference type="ARBA" id="ARBA00022692"/>
    </source>
</evidence>
<dbReference type="EC" id="1.6.5.3" evidence="8"/>
<keyword evidence="4 7" id="KW-0812">Transmembrane</keyword>
<evidence type="ECO:0000256" key="7">
    <source>
        <dbReference type="SAM" id="Phobius"/>
    </source>
</evidence>
<dbReference type="EMBL" id="CP000504">
    <property type="protein sequence ID" value="ABL87507.1"/>
    <property type="molecule type" value="Genomic_DNA"/>
</dbReference>
<dbReference type="KEGG" id="pis:Pisl_0329"/>
<evidence type="ECO:0000256" key="5">
    <source>
        <dbReference type="ARBA" id="ARBA00022989"/>
    </source>
</evidence>
<feature type="transmembrane region" description="Helical" evidence="7">
    <location>
        <begin position="6"/>
        <end position="26"/>
    </location>
</feature>
<dbReference type="InterPro" id="IPR038430">
    <property type="entry name" value="NDAH_ubi_oxred_su3_sf"/>
</dbReference>